<name>A0AAF0ERA3_9BASI</name>
<keyword evidence="2" id="KW-1185">Reference proteome</keyword>
<sequence>MPRHCKSTVAFVRADQLLDSFSAQSAAVALCGALGIDASENFDVDEPVKWRIENEYYVADVYLEYFDKLCDSLSNVPAIVALVKNTISVEECANILQVLQPFSSHPIALIHGVGDSASEGTGIPEDSEAEFGIEGWECIAKDGLAAALQLHTWPGLVLKDSACATGAADQDAEQRLAEIEKHLSGLADGDSIGMHYSNATLEKDLEDFLDFDDEFGEFVQATPHSGAQPHTFNDTDAVPAGLDSQMDAFTQLRMQVERVRSMQNGHAKEEAALKVLMSLDNIVPD</sequence>
<organism evidence="1 2">
    <name type="scientific">Malassezia cuniculi</name>
    <dbReference type="NCBI Taxonomy" id="948313"/>
    <lineage>
        <taxon>Eukaryota</taxon>
        <taxon>Fungi</taxon>
        <taxon>Dikarya</taxon>
        <taxon>Basidiomycota</taxon>
        <taxon>Ustilaginomycotina</taxon>
        <taxon>Malasseziomycetes</taxon>
        <taxon>Malasseziales</taxon>
        <taxon>Malasseziaceae</taxon>
        <taxon>Malassezia</taxon>
    </lineage>
</organism>
<accession>A0AAF0ERA3</accession>
<gene>
    <name evidence="1" type="ORF">MCUN1_001955</name>
</gene>
<dbReference type="Proteomes" id="UP001219933">
    <property type="component" value="Chromosome 3"/>
</dbReference>
<dbReference type="AlphaFoldDB" id="A0AAF0ERA3"/>
<dbReference type="EMBL" id="CP119879">
    <property type="protein sequence ID" value="WFD35106.1"/>
    <property type="molecule type" value="Genomic_DNA"/>
</dbReference>
<proteinExistence type="predicted"/>
<reference evidence="1" key="1">
    <citation type="submission" date="2023-03" db="EMBL/GenBank/DDBJ databases">
        <title>Mating type loci evolution in Malassezia.</title>
        <authorList>
            <person name="Coelho M.A."/>
        </authorList>
    </citation>
    <scope>NUCLEOTIDE SEQUENCE</scope>
    <source>
        <strain evidence="1">CBS 11721</strain>
    </source>
</reference>
<evidence type="ECO:0000313" key="1">
    <source>
        <dbReference type="EMBL" id="WFD35106.1"/>
    </source>
</evidence>
<protein>
    <submittedName>
        <fullName evidence="1">Uncharacterized protein</fullName>
    </submittedName>
</protein>
<evidence type="ECO:0000313" key="2">
    <source>
        <dbReference type="Proteomes" id="UP001219933"/>
    </source>
</evidence>